<organism evidence="2 3">
    <name type="scientific">Lysobacter korlensis</name>
    <dbReference type="NCBI Taxonomy" id="553636"/>
    <lineage>
        <taxon>Bacteria</taxon>
        <taxon>Pseudomonadati</taxon>
        <taxon>Pseudomonadota</taxon>
        <taxon>Gammaproteobacteria</taxon>
        <taxon>Lysobacterales</taxon>
        <taxon>Lysobacteraceae</taxon>
        <taxon>Lysobacter</taxon>
    </lineage>
</organism>
<dbReference type="CDD" id="cd00761">
    <property type="entry name" value="Glyco_tranf_GTA_type"/>
    <property type="match status" value="1"/>
</dbReference>
<proteinExistence type="predicted"/>
<sequence>MQRISVIICNYNYADFVGRSIDSALALEWPDVEVIVVDNGSTDSSREVIAGFGSRIRVLLQENMGQRVASNNGFAMSTGDVVMFLDSDDMLVPSLAPELAKIWRPGVSKVQFQLKRVDSQDRPLGSVFPKYRTAPSPDEIRRWAEETTAYPTPPGSGNAYARSFLERIFPLDDSTGQFSDSACLAAAPFLGDVLTIPQPLGLYRVHGRNDSNLLNDPSRFRREVERARARYLFSTRVRGNGRAPADERPLRRSRELLQLRIAAVRLSPEPPGLPGDTRARMLWDAVRSPLHPGPEDLTTRLLIAAWSVVTLIAPRPLARRLIRRRYNH</sequence>
<feature type="domain" description="Glycosyltransferase 2-like" evidence="1">
    <location>
        <begin position="5"/>
        <end position="169"/>
    </location>
</feature>
<dbReference type="EMBL" id="JBHLTG010000008">
    <property type="protein sequence ID" value="MFC0681402.1"/>
    <property type="molecule type" value="Genomic_DNA"/>
</dbReference>
<dbReference type="Pfam" id="PF00535">
    <property type="entry name" value="Glycos_transf_2"/>
    <property type="match status" value="1"/>
</dbReference>
<dbReference type="Proteomes" id="UP001589896">
    <property type="component" value="Unassembled WGS sequence"/>
</dbReference>
<dbReference type="RefSeq" id="WP_386673999.1">
    <property type="nucleotide sequence ID" value="NZ_JBHLTG010000008.1"/>
</dbReference>
<dbReference type="Gene3D" id="3.90.550.10">
    <property type="entry name" value="Spore Coat Polysaccharide Biosynthesis Protein SpsA, Chain A"/>
    <property type="match status" value="1"/>
</dbReference>
<evidence type="ECO:0000313" key="3">
    <source>
        <dbReference type="Proteomes" id="UP001589896"/>
    </source>
</evidence>
<protein>
    <submittedName>
        <fullName evidence="2">Glycosyltransferase family 2 protein</fullName>
    </submittedName>
</protein>
<gene>
    <name evidence="2" type="ORF">ACFFGH_26530</name>
</gene>
<dbReference type="SUPFAM" id="SSF53448">
    <property type="entry name" value="Nucleotide-diphospho-sugar transferases"/>
    <property type="match status" value="1"/>
</dbReference>
<dbReference type="PANTHER" id="PTHR22916">
    <property type="entry name" value="GLYCOSYLTRANSFERASE"/>
    <property type="match status" value="1"/>
</dbReference>
<dbReference type="PANTHER" id="PTHR22916:SF71">
    <property type="entry name" value="GLYCOSYL TRANSFERASE"/>
    <property type="match status" value="1"/>
</dbReference>
<dbReference type="InterPro" id="IPR029044">
    <property type="entry name" value="Nucleotide-diphossugar_trans"/>
</dbReference>
<reference evidence="2 3" key="1">
    <citation type="submission" date="2024-09" db="EMBL/GenBank/DDBJ databases">
        <authorList>
            <person name="Sun Q."/>
            <person name="Mori K."/>
        </authorList>
    </citation>
    <scope>NUCLEOTIDE SEQUENCE [LARGE SCALE GENOMIC DNA]</scope>
    <source>
        <strain evidence="2 3">KCTC 23076</strain>
    </source>
</reference>
<comment type="caution">
    <text evidence="2">The sequence shown here is derived from an EMBL/GenBank/DDBJ whole genome shotgun (WGS) entry which is preliminary data.</text>
</comment>
<name>A0ABV6RY59_9GAMM</name>
<dbReference type="InterPro" id="IPR001173">
    <property type="entry name" value="Glyco_trans_2-like"/>
</dbReference>
<keyword evidence="3" id="KW-1185">Reference proteome</keyword>
<accession>A0ABV6RY59</accession>
<evidence type="ECO:0000259" key="1">
    <source>
        <dbReference type="Pfam" id="PF00535"/>
    </source>
</evidence>
<evidence type="ECO:0000313" key="2">
    <source>
        <dbReference type="EMBL" id="MFC0681402.1"/>
    </source>
</evidence>